<organism evidence="1 2">
    <name type="scientific">Gloeothece citriformis (strain PCC 7424)</name>
    <name type="common">Cyanothece sp. (strain PCC 7424)</name>
    <dbReference type="NCBI Taxonomy" id="65393"/>
    <lineage>
        <taxon>Bacteria</taxon>
        <taxon>Bacillati</taxon>
        <taxon>Cyanobacteriota</taxon>
        <taxon>Cyanophyceae</taxon>
        <taxon>Oscillatoriophycideae</taxon>
        <taxon>Chroococcales</taxon>
        <taxon>Aphanothecaceae</taxon>
        <taxon>Gloeothece</taxon>
        <taxon>Gloeothece citriformis</taxon>
    </lineage>
</organism>
<gene>
    <name evidence="1" type="ordered locus">PCC7424_3913</name>
</gene>
<accession>B7KKF8</accession>
<proteinExistence type="predicted"/>
<keyword evidence="2" id="KW-1185">Reference proteome</keyword>
<dbReference type="STRING" id="65393.PCC7424_3913"/>
<sequence length="124" mass="14565">MLARNRSNPKSASSHRDQVIYPSVKYSLELEPPQLSAREFCRKMHGLDDLPEEDILRAEMQSNYRKHCIGLLSRALGLKIQSVYNWGEGLDFPKMPQIHERFLGMYYERSLLIAEIKRLRRFIA</sequence>
<evidence type="ECO:0000313" key="2">
    <source>
        <dbReference type="Proteomes" id="UP000002384"/>
    </source>
</evidence>
<dbReference type="EMBL" id="CP001291">
    <property type="protein sequence ID" value="ACK72291.1"/>
    <property type="molecule type" value="Genomic_DNA"/>
</dbReference>
<name>B7KKF8_GLOC7</name>
<dbReference type="KEGG" id="cyc:PCC7424_3913"/>
<evidence type="ECO:0000313" key="1">
    <source>
        <dbReference type="EMBL" id="ACK72291.1"/>
    </source>
</evidence>
<dbReference type="AlphaFoldDB" id="B7KKF8"/>
<dbReference type="eggNOG" id="ENOG5033I0D">
    <property type="taxonomic scope" value="Bacteria"/>
</dbReference>
<dbReference type="OrthoDB" id="574524at2"/>
<dbReference type="Proteomes" id="UP000002384">
    <property type="component" value="Chromosome"/>
</dbReference>
<dbReference type="HOGENOM" id="CLU_2000121_0_0_3"/>
<dbReference type="RefSeq" id="WP_015955876.1">
    <property type="nucleotide sequence ID" value="NC_011729.1"/>
</dbReference>
<reference evidence="2" key="1">
    <citation type="journal article" date="2011" name="MBio">
        <title>Novel metabolic attributes of the genus Cyanothece, comprising a group of unicellular nitrogen-fixing Cyanobacteria.</title>
        <authorList>
            <person name="Bandyopadhyay A."/>
            <person name="Elvitigala T."/>
            <person name="Welsh E."/>
            <person name="Stockel J."/>
            <person name="Liberton M."/>
            <person name="Min H."/>
            <person name="Sherman L.A."/>
            <person name="Pakrasi H.B."/>
        </authorList>
    </citation>
    <scope>NUCLEOTIDE SEQUENCE [LARGE SCALE GENOMIC DNA]</scope>
    <source>
        <strain evidence="2">PCC 7424</strain>
    </source>
</reference>
<protein>
    <submittedName>
        <fullName evidence="1">Uncharacterized protein</fullName>
    </submittedName>
</protein>